<protein>
    <submittedName>
        <fullName evidence="2">Uncharacterized protein</fullName>
    </submittedName>
</protein>
<evidence type="ECO:0000313" key="5">
    <source>
        <dbReference type="Proteomes" id="UP000476176"/>
    </source>
</evidence>
<name>A0A6A3TMF8_9STRA</name>
<evidence type="ECO:0000313" key="3">
    <source>
        <dbReference type="EMBL" id="KAE9249206.1"/>
    </source>
</evidence>
<evidence type="ECO:0000313" key="2">
    <source>
        <dbReference type="EMBL" id="KAE9136926.1"/>
    </source>
</evidence>
<proteinExistence type="predicted"/>
<reference evidence="2 4" key="1">
    <citation type="submission" date="2018-08" db="EMBL/GenBank/DDBJ databases">
        <title>Genomic investigation of the strawberry pathogen Phytophthora fragariae indicates pathogenicity is determined by transcriptional variation in three key races.</title>
        <authorList>
            <person name="Adams T.M."/>
            <person name="Armitage A.D."/>
            <person name="Sobczyk M.K."/>
            <person name="Bates H.J."/>
            <person name="Dunwell J.M."/>
            <person name="Nellist C.F."/>
            <person name="Harrison R.J."/>
        </authorList>
    </citation>
    <scope>NUCLEOTIDE SEQUENCE [LARGE SCALE GENOMIC DNA]</scope>
    <source>
        <strain evidence="3 5">BC-23</strain>
        <strain evidence="2 4">NOV-71</strain>
        <strain evidence="1 6">ONT-3</strain>
    </source>
</reference>
<evidence type="ECO:0000313" key="4">
    <source>
        <dbReference type="Proteomes" id="UP000441208"/>
    </source>
</evidence>
<dbReference type="Proteomes" id="UP000441208">
    <property type="component" value="Unassembled WGS sequence"/>
</dbReference>
<dbReference type="EMBL" id="QXGC01000111">
    <property type="protein sequence ID" value="KAE9249206.1"/>
    <property type="molecule type" value="Genomic_DNA"/>
</dbReference>
<evidence type="ECO:0000313" key="6">
    <source>
        <dbReference type="Proteomes" id="UP000488956"/>
    </source>
</evidence>
<organism evidence="2 4">
    <name type="scientific">Phytophthora fragariae</name>
    <dbReference type="NCBI Taxonomy" id="53985"/>
    <lineage>
        <taxon>Eukaryota</taxon>
        <taxon>Sar</taxon>
        <taxon>Stramenopiles</taxon>
        <taxon>Oomycota</taxon>
        <taxon>Peronosporomycetes</taxon>
        <taxon>Peronosporales</taxon>
        <taxon>Peronosporaceae</taxon>
        <taxon>Phytophthora</taxon>
    </lineage>
</organism>
<evidence type="ECO:0000313" key="1">
    <source>
        <dbReference type="EMBL" id="KAE9136896.1"/>
    </source>
</evidence>
<gene>
    <name evidence="3" type="ORF">PF004_g3492</name>
    <name evidence="2" type="ORF">PF007_g1991</name>
    <name evidence="1" type="ORF">PF010_g1527</name>
</gene>
<dbReference type="EMBL" id="QXFZ01000051">
    <property type="protein sequence ID" value="KAE9136926.1"/>
    <property type="molecule type" value="Genomic_DNA"/>
</dbReference>
<accession>A0A6A3TMF8</accession>
<dbReference type="EMBL" id="QXFX01000038">
    <property type="protein sequence ID" value="KAE9136896.1"/>
    <property type="molecule type" value="Genomic_DNA"/>
</dbReference>
<dbReference type="AlphaFoldDB" id="A0A6A3TMF8"/>
<dbReference type="Proteomes" id="UP000476176">
    <property type="component" value="Unassembled WGS sequence"/>
</dbReference>
<sequence>MRTEATQELMTSFPKSVVENFTQESQEPATVGFTHGPDSLCDLPAQSHRSAPDFADALLSEAELEGMDSKNAFVIPTLDSLHTIEQEAIKATMSASEEMEQCCICELSCPRSDIIRQ</sequence>
<comment type="caution">
    <text evidence="2">The sequence shown here is derived from an EMBL/GenBank/DDBJ whole genome shotgun (WGS) entry which is preliminary data.</text>
</comment>
<dbReference type="Proteomes" id="UP000488956">
    <property type="component" value="Unassembled WGS sequence"/>
</dbReference>